<dbReference type="PROSITE" id="PS50949">
    <property type="entry name" value="HTH_GNTR"/>
    <property type="match status" value="1"/>
</dbReference>
<dbReference type="PANTHER" id="PTHR43537:SF44">
    <property type="entry name" value="GNTR FAMILY REGULATORY PROTEIN"/>
    <property type="match status" value="1"/>
</dbReference>
<dbReference type="Pfam" id="PF07729">
    <property type="entry name" value="FCD"/>
    <property type="match status" value="1"/>
</dbReference>
<proteinExistence type="predicted"/>
<dbReference type="Proteomes" id="UP000515240">
    <property type="component" value="Chromosome"/>
</dbReference>
<feature type="domain" description="HTH gntR-type" evidence="4">
    <location>
        <begin position="9"/>
        <end position="77"/>
    </location>
</feature>
<dbReference type="SMART" id="SM00895">
    <property type="entry name" value="FCD"/>
    <property type="match status" value="1"/>
</dbReference>
<dbReference type="EMBL" id="CP058554">
    <property type="protein sequence ID" value="QMV74122.1"/>
    <property type="molecule type" value="Genomic_DNA"/>
</dbReference>
<sequence length="233" mass="25002">MSLSSQPGSSLHHQVMDSLGRLIASPEYGPGATLPNEEVLCERLGVSRTAVREAIKAISAKGMLEARPRTGTRVRPQEQWSLFDADVLGWLCSQGVDKELGRHLMVMRGILEPAAASLAARMHTDAQLLTLQQAFSAMEAATSIDEWVVADLAYHQSILQATGNPLLISLGGIVASALESLLTVNAQQAGQFNDGLVMHGKVLAAIERRSAEDAQLWMRALLADTIARWGAPA</sequence>
<dbReference type="GO" id="GO:0003677">
    <property type="term" value="F:DNA binding"/>
    <property type="evidence" value="ECO:0007669"/>
    <property type="project" value="UniProtKB-KW"/>
</dbReference>
<evidence type="ECO:0000256" key="2">
    <source>
        <dbReference type="ARBA" id="ARBA00023125"/>
    </source>
</evidence>
<dbReference type="Gene3D" id="1.10.10.10">
    <property type="entry name" value="Winged helix-like DNA-binding domain superfamily/Winged helix DNA-binding domain"/>
    <property type="match status" value="1"/>
</dbReference>
<dbReference type="Pfam" id="PF00392">
    <property type="entry name" value="GntR"/>
    <property type="match status" value="1"/>
</dbReference>
<dbReference type="RefSeq" id="WP_182323464.1">
    <property type="nucleotide sequence ID" value="NZ_CP058554.1"/>
</dbReference>
<dbReference type="SUPFAM" id="SSF48008">
    <property type="entry name" value="GntR ligand-binding domain-like"/>
    <property type="match status" value="1"/>
</dbReference>
<evidence type="ECO:0000259" key="4">
    <source>
        <dbReference type="PROSITE" id="PS50949"/>
    </source>
</evidence>
<protein>
    <submittedName>
        <fullName evidence="5">FadR family transcriptional regulator</fullName>
    </submittedName>
</protein>
<evidence type="ECO:0000256" key="3">
    <source>
        <dbReference type="ARBA" id="ARBA00023163"/>
    </source>
</evidence>
<dbReference type="AlphaFoldDB" id="A0A7G5EJE7"/>
<reference evidence="5 6" key="1">
    <citation type="journal article" date="2020" name="G3 (Bethesda)">
        <title>CeMbio - The Caenorhabditis elegans Microbiome Resource.</title>
        <authorList>
            <person name="Dirksen P."/>
            <person name="Assie A."/>
            <person name="Zimmermann J."/>
            <person name="Zhang F."/>
            <person name="Tietje A.M."/>
            <person name="Marsh S.A."/>
            <person name="Felix M.A."/>
            <person name="Shapira M."/>
            <person name="Kaleta C."/>
            <person name="Schulenburg H."/>
            <person name="Samuel B."/>
        </authorList>
    </citation>
    <scope>NUCLEOTIDE SEQUENCE [LARGE SCALE GENOMIC DNA]</scope>
    <source>
        <strain evidence="5 6">BIGb0172</strain>
    </source>
</reference>
<evidence type="ECO:0000313" key="6">
    <source>
        <dbReference type="Proteomes" id="UP000515240"/>
    </source>
</evidence>
<dbReference type="SUPFAM" id="SSF46785">
    <property type="entry name" value="Winged helix' DNA-binding domain"/>
    <property type="match status" value="1"/>
</dbReference>
<dbReference type="InterPro" id="IPR008920">
    <property type="entry name" value="TF_FadR/GntR_C"/>
</dbReference>
<dbReference type="CDD" id="cd07377">
    <property type="entry name" value="WHTH_GntR"/>
    <property type="match status" value="1"/>
</dbReference>
<evidence type="ECO:0000313" key="5">
    <source>
        <dbReference type="EMBL" id="QMV74122.1"/>
    </source>
</evidence>
<evidence type="ECO:0000256" key="1">
    <source>
        <dbReference type="ARBA" id="ARBA00023015"/>
    </source>
</evidence>
<dbReference type="PANTHER" id="PTHR43537">
    <property type="entry name" value="TRANSCRIPTIONAL REGULATOR, GNTR FAMILY"/>
    <property type="match status" value="1"/>
</dbReference>
<dbReference type="Gene3D" id="1.20.120.530">
    <property type="entry name" value="GntR ligand-binding domain-like"/>
    <property type="match status" value="1"/>
</dbReference>
<keyword evidence="2" id="KW-0238">DNA-binding</keyword>
<dbReference type="SMART" id="SM00345">
    <property type="entry name" value="HTH_GNTR"/>
    <property type="match status" value="1"/>
</dbReference>
<dbReference type="GO" id="GO:0003700">
    <property type="term" value="F:DNA-binding transcription factor activity"/>
    <property type="evidence" value="ECO:0007669"/>
    <property type="project" value="InterPro"/>
</dbReference>
<dbReference type="InterPro" id="IPR036388">
    <property type="entry name" value="WH-like_DNA-bd_sf"/>
</dbReference>
<dbReference type="InterPro" id="IPR000524">
    <property type="entry name" value="Tscrpt_reg_HTH_GntR"/>
</dbReference>
<organism evidence="5 6">
    <name type="scientific">Comamonas piscis</name>
    <dbReference type="NCBI Taxonomy" id="1562974"/>
    <lineage>
        <taxon>Bacteria</taxon>
        <taxon>Pseudomonadati</taxon>
        <taxon>Pseudomonadota</taxon>
        <taxon>Betaproteobacteria</taxon>
        <taxon>Burkholderiales</taxon>
        <taxon>Comamonadaceae</taxon>
        <taxon>Comamonas</taxon>
    </lineage>
</organism>
<name>A0A7G5EJE7_9BURK</name>
<keyword evidence="6" id="KW-1185">Reference proteome</keyword>
<dbReference type="InterPro" id="IPR011711">
    <property type="entry name" value="GntR_C"/>
</dbReference>
<dbReference type="InterPro" id="IPR036390">
    <property type="entry name" value="WH_DNA-bd_sf"/>
</dbReference>
<dbReference type="PRINTS" id="PR00035">
    <property type="entry name" value="HTHGNTR"/>
</dbReference>
<keyword evidence="1" id="KW-0805">Transcription regulation</keyword>
<keyword evidence="3" id="KW-0804">Transcription</keyword>
<accession>A0A7G5EJE7</accession>
<gene>
    <name evidence="5" type="ORF">HS961_15455</name>
</gene>
<dbReference type="KEGG" id="cpis:HS961_15455"/>